<feature type="chain" id="PRO_5045715639" description="DUF4412 domain-containing protein" evidence="1">
    <location>
        <begin position="27"/>
        <end position="455"/>
    </location>
</feature>
<gene>
    <name evidence="2" type="ORF">INF35_10435</name>
</gene>
<dbReference type="Gene3D" id="2.50.20.20">
    <property type="match status" value="1"/>
</dbReference>
<keyword evidence="3" id="KW-1185">Reference proteome</keyword>
<evidence type="ECO:0000256" key="1">
    <source>
        <dbReference type="SAM" id="SignalP"/>
    </source>
</evidence>
<feature type="signal peptide" evidence="1">
    <location>
        <begin position="1"/>
        <end position="26"/>
    </location>
</feature>
<dbReference type="InterPro" id="IPR046720">
    <property type="entry name" value="DUF6612"/>
</dbReference>
<reference evidence="2 3" key="1">
    <citation type="submission" date="2020-10" db="EMBL/GenBank/DDBJ databases">
        <title>ChiBAC.</title>
        <authorList>
            <person name="Zenner C."/>
            <person name="Hitch T.C.A."/>
            <person name="Clavel T."/>
        </authorList>
    </citation>
    <scope>NUCLEOTIDE SEQUENCE [LARGE SCALE GENOMIC DNA]</scope>
    <source>
        <strain evidence="2 3">DSM 109015</strain>
    </source>
</reference>
<keyword evidence="1" id="KW-0732">Signal</keyword>
<name>A0ABR9R5L3_9FIRM</name>
<organism evidence="2 3">
    <name type="scientific">Gemmiger gallinarum</name>
    <dbReference type="NCBI Taxonomy" id="2779354"/>
    <lineage>
        <taxon>Bacteria</taxon>
        <taxon>Bacillati</taxon>
        <taxon>Bacillota</taxon>
        <taxon>Clostridia</taxon>
        <taxon>Eubacteriales</taxon>
        <taxon>Gemmiger</taxon>
    </lineage>
</organism>
<evidence type="ECO:0000313" key="3">
    <source>
        <dbReference type="Proteomes" id="UP000768567"/>
    </source>
</evidence>
<sequence>MKRIFLRTAAGTLTAALLLSMQGCMPMSPQQTAERVAANMSETPCTAASVTGQMELSIGMGGMEVDTTVSVEESLVYSPDPMQGYMNLEMSYELMGIRVPMTLESYLLEEDGKMVQYLHSDDIWMCADADTSMVQAGTAVQFDDPENLTFDKEVEELDGTPAICLVGTLSGDTLSPILDGMLGELAGSQEQEDTLQEQADLSGVSADVRMYVNKETYLPIRTEYSVVGLDAVMNSMLEGSGMSYTVSNFTMTCDYTSYEPQEIPALPPQAHVAAEQAARLAEGNPDNGNGIYTIREGNYYMDIATPEGYEVSGMNYDMVTFYSEELDRTVQYQMYTTIDQNDFGLIDGYYTELMENHPDQYPYDNYYESDTLLYSIMWIEYEENDLRAANYFAWAYLEDQVTAQAVNYPWIVVRIQDGGAEKDGSGSWEEICALLDYVMPYDLAHLDGGSGTQAV</sequence>
<accession>A0ABR9R5L3</accession>
<dbReference type="EMBL" id="JADCKC010000003">
    <property type="protein sequence ID" value="MBE5038202.1"/>
    <property type="molecule type" value="Genomic_DNA"/>
</dbReference>
<dbReference type="Pfam" id="PF20316">
    <property type="entry name" value="DUF6612"/>
    <property type="match status" value="1"/>
</dbReference>
<evidence type="ECO:0000313" key="2">
    <source>
        <dbReference type="EMBL" id="MBE5038202.1"/>
    </source>
</evidence>
<protein>
    <recommendedName>
        <fullName evidence="4">DUF4412 domain-containing protein</fullName>
    </recommendedName>
</protein>
<evidence type="ECO:0008006" key="4">
    <source>
        <dbReference type="Google" id="ProtNLM"/>
    </source>
</evidence>
<dbReference type="Proteomes" id="UP000768567">
    <property type="component" value="Unassembled WGS sequence"/>
</dbReference>
<dbReference type="RefSeq" id="WP_193502207.1">
    <property type="nucleotide sequence ID" value="NZ_JADCKC010000003.1"/>
</dbReference>
<dbReference type="PROSITE" id="PS51257">
    <property type="entry name" value="PROKAR_LIPOPROTEIN"/>
    <property type="match status" value="1"/>
</dbReference>
<comment type="caution">
    <text evidence="2">The sequence shown here is derived from an EMBL/GenBank/DDBJ whole genome shotgun (WGS) entry which is preliminary data.</text>
</comment>
<proteinExistence type="predicted"/>